<protein>
    <submittedName>
        <fullName evidence="3">DHH family phosphoesterase</fullName>
    </submittedName>
    <submittedName>
        <fullName evidence="4">Single-stranded DNA-specific DHH superfamily exonuclease</fullName>
    </submittedName>
</protein>
<feature type="domain" description="DHHA1" evidence="2">
    <location>
        <begin position="321"/>
        <end position="397"/>
    </location>
</feature>
<dbReference type="Pfam" id="PF02272">
    <property type="entry name" value="DHHA1"/>
    <property type="match status" value="1"/>
</dbReference>
<dbReference type="Pfam" id="PF01368">
    <property type="entry name" value="DHH"/>
    <property type="match status" value="1"/>
</dbReference>
<dbReference type="PANTHER" id="PTHR30255">
    <property type="entry name" value="SINGLE-STRANDED-DNA-SPECIFIC EXONUCLEASE RECJ"/>
    <property type="match status" value="1"/>
</dbReference>
<evidence type="ECO:0000259" key="1">
    <source>
        <dbReference type="Pfam" id="PF01368"/>
    </source>
</evidence>
<keyword evidence="4" id="KW-0378">Hydrolase</keyword>
<dbReference type="InterPro" id="IPR003156">
    <property type="entry name" value="DHHA1_dom"/>
</dbReference>
<dbReference type="PANTHER" id="PTHR30255:SF2">
    <property type="entry name" value="SINGLE-STRANDED-DNA-SPECIFIC EXONUCLEASE RECJ"/>
    <property type="match status" value="1"/>
</dbReference>
<reference evidence="4 5" key="1">
    <citation type="submission" date="2018-11" db="EMBL/GenBank/DDBJ databases">
        <title>Genomic Encyclopedia of Type Strains, Phase IV (KMG-IV): sequencing the most valuable type-strain genomes for metagenomic binning, comparative biology and taxonomic classification.</title>
        <authorList>
            <person name="Goeker M."/>
        </authorList>
    </citation>
    <scope>NUCLEOTIDE SEQUENCE [LARGE SCALE GENOMIC DNA]</scope>
    <source>
        <strain evidence="4 5">DSM 27783</strain>
    </source>
</reference>
<reference evidence="3 6" key="2">
    <citation type="submission" date="2019-06" db="EMBL/GenBank/DDBJ databases">
        <title>A comparative analysis of the Nautiliaceae.</title>
        <authorList>
            <person name="Grosche A."/>
            <person name="Smedile F."/>
            <person name="Vetriani C."/>
        </authorList>
    </citation>
    <scope>NUCLEOTIDE SEQUENCE [LARGE SCALE GENOMIC DNA]</scope>
    <source>
        <strain evidence="3 6">TB6</strain>
        <plasmid evidence="3 6">unnamed1</plasmid>
    </source>
</reference>
<evidence type="ECO:0000313" key="6">
    <source>
        <dbReference type="Proteomes" id="UP000298805"/>
    </source>
</evidence>
<gene>
    <name evidence="3" type="ORF">C6V80_09920</name>
    <name evidence="4" type="ORF">EDC58_1994</name>
</gene>
<keyword evidence="4" id="KW-0269">Exonuclease</keyword>
<proteinExistence type="predicted"/>
<keyword evidence="3" id="KW-0614">Plasmid</keyword>
<name>A0AAJ4RAP6_9BACT</name>
<geneLocation type="plasmid" evidence="3 6">
    <name>unnamed1</name>
</geneLocation>
<sequence>MKDKLREILNFLKSKKGENLTYKKSSLIEGAKKILNAANTDKKIVVVGDYDVDGIFSSFIAWHFLYALYHKMGNSSNVELIFSNRDSGFGITYEEYQKLSNEYDLIITTDMGSDLPFLSQDIENLVVIDHHPTKNNYDYIINPNIQRSNISTSGGRVVYDIIEKLLLPNAKKIFNLPEFSPPLNAYAQLAAVTLISDMANLTQNNREFIINALNDMKERVIVPMFSLLEEFNSLEISYKIVSPINAYSRMEKNLDDIKQFINPASFKEFKEAHKKLQDNNKEKIKLVNYYYLDIIGNNNNKNKIENEYFLFYFNPEMPTGLNGLIANKINSSFHKVSIIASQRNDEIVGSARGFNVKNLFYLFGIPTLEFGGHNDACGFKLKKDFLNDFIKKIEELANTYHFEKQKFKAIIDKPLSMKEVLELNKLYAQESQGVDFQEKITYPFSAELEIVGKFKNDYLLVKVGDKEHNDNTLMSLAEYEYLKNKKILLGTLRTDGKIHIITGVNNEIELKNSISLFETEKIKIEKENSNLLNM</sequence>
<dbReference type="InterPro" id="IPR038763">
    <property type="entry name" value="DHH_sf"/>
</dbReference>
<dbReference type="EMBL" id="RJVK01000006">
    <property type="protein sequence ID" value="ROR38779.1"/>
    <property type="molecule type" value="Genomic_DNA"/>
</dbReference>
<keyword evidence="6" id="KW-1185">Reference proteome</keyword>
<dbReference type="RefSeq" id="WP_123353365.1">
    <property type="nucleotide sequence ID" value="NZ_CP040940.1"/>
</dbReference>
<dbReference type="SUPFAM" id="SSF64182">
    <property type="entry name" value="DHH phosphoesterases"/>
    <property type="match status" value="1"/>
</dbReference>
<dbReference type="InterPro" id="IPR001667">
    <property type="entry name" value="DDH_dom"/>
</dbReference>
<dbReference type="EMBL" id="CP040940">
    <property type="protein sequence ID" value="QDD68161.1"/>
    <property type="molecule type" value="Genomic_DNA"/>
</dbReference>
<evidence type="ECO:0000313" key="4">
    <source>
        <dbReference type="EMBL" id="ROR38779.1"/>
    </source>
</evidence>
<dbReference type="GO" id="GO:0003676">
    <property type="term" value="F:nucleic acid binding"/>
    <property type="evidence" value="ECO:0007669"/>
    <property type="project" value="InterPro"/>
</dbReference>
<evidence type="ECO:0000313" key="5">
    <source>
        <dbReference type="Proteomes" id="UP000272781"/>
    </source>
</evidence>
<dbReference type="Gene3D" id="3.10.310.30">
    <property type="match status" value="1"/>
</dbReference>
<evidence type="ECO:0000313" key="3">
    <source>
        <dbReference type="EMBL" id="QDD68161.1"/>
    </source>
</evidence>
<dbReference type="Proteomes" id="UP000272781">
    <property type="component" value="Unassembled WGS sequence"/>
</dbReference>
<dbReference type="InterPro" id="IPR051673">
    <property type="entry name" value="SSDNA_exonuclease_RecJ"/>
</dbReference>
<dbReference type="GO" id="GO:0004527">
    <property type="term" value="F:exonuclease activity"/>
    <property type="evidence" value="ECO:0007669"/>
    <property type="project" value="UniProtKB-KW"/>
</dbReference>
<accession>A0AAJ4RAP6</accession>
<evidence type="ECO:0000259" key="2">
    <source>
        <dbReference type="Pfam" id="PF02272"/>
    </source>
</evidence>
<organism evidence="4 5">
    <name type="scientific">Caminibacter pacificus</name>
    <dbReference type="NCBI Taxonomy" id="1424653"/>
    <lineage>
        <taxon>Bacteria</taxon>
        <taxon>Pseudomonadati</taxon>
        <taxon>Campylobacterota</taxon>
        <taxon>Epsilonproteobacteria</taxon>
        <taxon>Nautiliales</taxon>
        <taxon>Nautiliaceae</taxon>
        <taxon>Caminibacter</taxon>
    </lineage>
</organism>
<keyword evidence="4" id="KW-0540">Nuclease</keyword>
<dbReference type="AlphaFoldDB" id="A0AAJ4RAP6"/>
<dbReference type="Proteomes" id="UP000298805">
    <property type="component" value="Plasmid unnamed1"/>
</dbReference>
<dbReference type="Gene3D" id="3.90.1640.30">
    <property type="match status" value="1"/>
</dbReference>
<feature type="domain" description="DDH" evidence="1">
    <location>
        <begin position="43"/>
        <end position="169"/>
    </location>
</feature>